<gene>
    <name evidence="10" type="ORF">H0185_02410</name>
</gene>
<evidence type="ECO:0000256" key="7">
    <source>
        <dbReference type="ARBA" id="ARBA00023136"/>
    </source>
</evidence>
<dbReference type="EMBL" id="JACWFH010000006">
    <property type="protein sequence ID" value="MBY0095674.1"/>
    <property type="molecule type" value="Genomic_DNA"/>
</dbReference>
<accession>A0ABS7K0A9</accession>
<dbReference type="RefSeq" id="WP_221870872.1">
    <property type="nucleotide sequence ID" value="NZ_JACWFH010000006.1"/>
</dbReference>
<organism evidence="10 11">
    <name type="scientific">Mesobacillus maritimus</name>
    <dbReference type="NCBI Taxonomy" id="1643336"/>
    <lineage>
        <taxon>Bacteria</taxon>
        <taxon>Bacillati</taxon>
        <taxon>Bacillota</taxon>
        <taxon>Bacilli</taxon>
        <taxon>Bacillales</taxon>
        <taxon>Bacillaceae</taxon>
        <taxon>Mesobacillus</taxon>
    </lineage>
</organism>
<feature type="domain" description="Major facilitator superfamily (MFS) profile" evidence="9">
    <location>
        <begin position="30"/>
        <end position="222"/>
    </location>
</feature>
<name>A0ABS7K0A9_9BACI</name>
<protein>
    <submittedName>
        <fullName evidence="10">MFS transporter</fullName>
    </submittedName>
</protein>
<evidence type="ECO:0000313" key="10">
    <source>
        <dbReference type="EMBL" id="MBY0095674.1"/>
    </source>
</evidence>
<evidence type="ECO:0000256" key="5">
    <source>
        <dbReference type="ARBA" id="ARBA00022692"/>
    </source>
</evidence>
<dbReference type="Gene3D" id="1.20.1250.20">
    <property type="entry name" value="MFS general substrate transporter like domains"/>
    <property type="match status" value="1"/>
</dbReference>
<comment type="caution">
    <text evidence="10">The sequence shown here is derived from an EMBL/GenBank/DDBJ whole genome shotgun (WGS) entry which is preliminary data.</text>
</comment>
<keyword evidence="4" id="KW-1003">Cell membrane</keyword>
<keyword evidence="7 8" id="KW-0472">Membrane</keyword>
<comment type="similarity">
    <text evidence="2">Belongs to the major facilitator superfamily.</text>
</comment>
<sequence length="222" mass="24112">MSFFLIENTDISAEKITLKGVLEVASDSILLRVSFVAILSQIMTFATVFGFTPVFAQSLGAGEFEMGLLTFFSTFPTAVAGMIGGGFLSSKYGEKKVVIFGFLLVGVFTVIIPYVSSITTLIITQTFAGFGRGFVMPILMALSIKHIEQSRRSTAMGFYQAIYGVGMFIGPILMGLLIDWRGLETGFVFMGVLGFLTAFLSYKLIKLTTPSSYPDQVVKVSN</sequence>
<dbReference type="InterPro" id="IPR036259">
    <property type="entry name" value="MFS_trans_sf"/>
</dbReference>
<evidence type="ECO:0000256" key="2">
    <source>
        <dbReference type="ARBA" id="ARBA00008335"/>
    </source>
</evidence>
<keyword evidence="6 8" id="KW-1133">Transmembrane helix</keyword>
<feature type="transmembrane region" description="Helical" evidence="8">
    <location>
        <begin position="186"/>
        <end position="205"/>
    </location>
</feature>
<feature type="transmembrane region" description="Helical" evidence="8">
    <location>
        <begin position="68"/>
        <end position="88"/>
    </location>
</feature>
<feature type="transmembrane region" description="Helical" evidence="8">
    <location>
        <begin position="29"/>
        <end position="56"/>
    </location>
</feature>
<feature type="transmembrane region" description="Helical" evidence="8">
    <location>
        <begin position="97"/>
        <end position="116"/>
    </location>
</feature>
<comment type="subcellular location">
    <subcellularLocation>
        <location evidence="1">Cell membrane</location>
        <topology evidence="1">Multi-pass membrane protein</topology>
    </subcellularLocation>
</comment>
<dbReference type="Proteomes" id="UP000769780">
    <property type="component" value="Unassembled WGS sequence"/>
</dbReference>
<dbReference type="SUPFAM" id="SSF103473">
    <property type="entry name" value="MFS general substrate transporter"/>
    <property type="match status" value="1"/>
</dbReference>
<evidence type="ECO:0000256" key="6">
    <source>
        <dbReference type="ARBA" id="ARBA00022989"/>
    </source>
</evidence>
<evidence type="ECO:0000313" key="11">
    <source>
        <dbReference type="Proteomes" id="UP000769780"/>
    </source>
</evidence>
<feature type="transmembrane region" description="Helical" evidence="8">
    <location>
        <begin position="122"/>
        <end position="144"/>
    </location>
</feature>
<feature type="transmembrane region" description="Helical" evidence="8">
    <location>
        <begin position="156"/>
        <end position="180"/>
    </location>
</feature>
<dbReference type="Pfam" id="PF07690">
    <property type="entry name" value="MFS_1"/>
    <property type="match status" value="1"/>
</dbReference>
<keyword evidence="11" id="KW-1185">Reference proteome</keyword>
<evidence type="ECO:0000256" key="1">
    <source>
        <dbReference type="ARBA" id="ARBA00004651"/>
    </source>
</evidence>
<evidence type="ECO:0000256" key="3">
    <source>
        <dbReference type="ARBA" id="ARBA00022448"/>
    </source>
</evidence>
<dbReference type="PANTHER" id="PTHR43271:SF2">
    <property type="entry name" value="BLL2771 PROTEIN"/>
    <property type="match status" value="1"/>
</dbReference>
<evidence type="ECO:0000256" key="4">
    <source>
        <dbReference type="ARBA" id="ARBA00022475"/>
    </source>
</evidence>
<keyword evidence="3" id="KW-0813">Transport</keyword>
<proteinExistence type="inferred from homology"/>
<evidence type="ECO:0000256" key="8">
    <source>
        <dbReference type="SAM" id="Phobius"/>
    </source>
</evidence>
<reference evidence="10 11" key="1">
    <citation type="submission" date="2020-07" db="EMBL/GenBank/DDBJ databases">
        <title>Fungal Genomes of the International Space Station.</title>
        <authorList>
            <person name="Seuylemezian A."/>
            <person name="Singh N.K."/>
            <person name="Wood J."/>
            <person name="Venkateswaran K."/>
        </authorList>
    </citation>
    <scope>NUCLEOTIDE SEQUENCE [LARGE SCALE GENOMIC DNA]</scope>
    <source>
        <strain evidence="10 11">PL-B2</strain>
    </source>
</reference>
<keyword evidence="5 8" id="KW-0812">Transmembrane</keyword>
<dbReference type="InterPro" id="IPR011701">
    <property type="entry name" value="MFS"/>
</dbReference>
<dbReference type="PROSITE" id="PS50850">
    <property type="entry name" value="MFS"/>
    <property type="match status" value="1"/>
</dbReference>
<dbReference type="PANTHER" id="PTHR43271">
    <property type="entry name" value="BLL2771 PROTEIN"/>
    <property type="match status" value="1"/>
</dbReference>
<dbReference type="InterPro" id="IPR020846">
    <property type="entry name" value="MFS_dom"/>
</dbReference>
<evidence type="ECO:0000259" key="9">
    <source>
        <dbReference type="PROSITE" id="PS50850"/>
    </source>
</evidence>